<feature type="domain" description="MaoC-like" evidence="1">
    <location>
        <begin position="18"/>
        <end position="131"/>
    </location>
</feature>
<organism evidence="2 3">
    <name type="scientific">Burkholderia pseudomultivorans</name>
    <dbReference type="NCBI Taxonomy" id="1207504"/>
    <lineage>
        <taxon>Bacteria</taxon>
        <taxon>Pseudomonadati</taxon>
        <taxon>Pseudomonadota</taxon>
        <taxon>Betaproteobacteria</taxon>
        <taxon>Burkholderiales</taxon>
        <taxon>Burkholderiaceae</taxon>
        <taxon>Burkholderia</taxon>
        <taxon>Burkholderia cepacia complex</taxon>
    </lineage>
</organism>
<protein>
    <submittedName>
        <fullName evidence="2">Dehydratase</fullName>
    </submittedName>
</protein>
<accession>A0A132EQT8</accession>
<dbReference type="AlphaFoldDB" id="A0A132EQT8"/>
<comment type="caution">
    <text evidence="2">The sequence shown here is derived from an EMBL/GenBank/DDBJ whole genome shotgun (WGS) entry which is preliminary data.</text>
</comment>
<gene>
    <name evidence="2" type="ORF">WT57_33460</name>
</gene>
<dbReference type="InterPro" id="IPR029069">
    <property type="entry name" value="HotDog_dom_sf"/>
</dbReference>
<dbReference type="PANTHER" id="PTHR42993:SF1">
    <property type="entry name" value="MAOC-LIKE DEHYDRATASE DOMAIN-CONTAINING PROTEIN"/>
    <property type="match status" value="1"/>
</dbReference>
<dbReference type="InterPro" id="IPR002539">
    <property type="entry name" value="MaoC-like_dom"/>
</dbReference>
<evidence type="ECO:0000313" key="2">
    <source>
        <dbReference type="EMBL" id="KWF56441.1"/>
    </source>
</evidence>
<dbReference type="RefSeq" id="WP_040127849.1">
    <property type="nucleotide sequence ID" value="NZ_LPJX01000073.1"/>
</dbReference>
<dbReference type="Gene3D" id="3.10.129.10">
    <property type="entry name" value="Hotdog Thioesterase"/>
    <property type="match status" value="1"/>
</dbReference>
<dbReference type="InterPro" id="IPR039375">
    <property type="entry name" value="NodN-like"/>
</dbReference>
<dbReference type="Pfam" id="PF01575">
    <property type="entry name" value="MaoC_dehydratas"/>
    <property type="match status" value="1"/>
</dbReference>
<reference evidence="2 3" key="1">
    <citation type="submission" date="2015-11" db="EMBL/GenBank/DDBJ databases">
        <title>Expanding the genomic diversity of Burkholderia species for the development of highly accurate diagnostics.</title>
        <authorList>
            <person name="Sahl J."/>
            <person name="Keim P."/>
            <person name="Wagner D."/>
        </authorList>
    </citation>
    <scope>NUCLEOTIDE SEQUENCE [LARGE SCALE GENOMIC DNA]</scope>
    <source>
        <strain evidence="2 3">MSMB574WGS</strain>
    </source>
</reference>
<dbReference type="Proteomes" id="UP000061512">
    <property type="component" value="Unassembled WGS sequence"/>
</dbReference>
<proteinExistence type="predicted"/>
<evidence type="ECO:0000313" key="3">
    <source>
        <dbReference type="Proteomes" id="UP000061512"/>
    </source>
</evidence>
<sequence length="158" mass="17205">MTDVTQPLIASAQALHARVGAAPLESGWIAIDQRRVDGFADATDDHQWIHVDPERARRESPFGGPIAHGFLTLSLIPALMNGAMRFEQKMGVNYGLNRVRFLKPVPVGARVRALFAVKETADAAQGGVQVTWSVSVQAERADAPLLVCAAEFITLHYF</sequence>
<name>A0A132EQT8_9BURK</name>
<dbReference type="PANTHER" id="PTHR42993">
    <property type="entry name" value="MAOC-LIKE DEHYDRATASE DOMAIN-CONTAINING PROTEIN"/>
    <property type="match status" value="1"/>
</dbReference>
<dbReference type="SUPFAM" id="SSF54637">
    <property type="entry name" value="Thioesterase/thiol ester dehydrase-isomerase"/>
    <property type="match status" value="1"/>
</dbReference>
<evidence type="ECO:0000259" key="1">
    <source>
        <dbReference type="Pfam" id="PF01575"/>
    </source>
</evidence>
<dbReference type="CDD" id="cd03450">
    <property type="entry name" value="NodN"/>
    <property type="match status" value="1"/>
</dbReference>
<dbReference type="EMBL" id="LPJX01000073">
    <property type="protein sequence ID" value="KWF56441.1"/>
    <property type="molecule type" value="Genomic_DNA"/>
</dbReference>